<dbReference type="VEuPathDB" id="FungiDB:PC110_g15680"/>
<dbReference type="EMBL" id="RCMG01000400">
    <property type="protein sequence ID" value="KAG2854958.1"/>
    <property type="molecule type" value="Genomic_DNA"/>
</dbReference>
<feature type="compositionally biased region" description="Low complexity" evidence="1">
    <location>
        <begin position="47"/>
        <end position="56"/>
    </location>
</feature>
<dbReference type="AlphaFoldDB" id="A0A8T0YYR1"/>
<accession>A0A8T0YYR1</accession>
<evidence type="ECO:0000313" key="3">
    <source>
        <dbReference type="Proteomes" id="UP000735874"/>
    </source>
</evidence>
<comment type="caution">
    <text evidence="2">The sequence shown here is derived from an EMBL/GenBank/DDBJ whole genome shotgun (WGS) entry which is preliminary data.</text>
</comment>
<gene>
    <name evidence="2" type="ORF">PC113_g12850</name>
</gene>
<dbReference type="VEuPathDB" id="FungiDB:PC110_g15681"/>
<proteinExistence type="predicted"/>
<dbReference type="Proteomes" id="UP000735874">
    <property type="component" value="Unassembled WGS sequence"/>
</dbReference>
<evidence type="ECO:0000313" key="2">
    <source>
        <dbReference type="EMBL" id="KAG2854958.1"/>
    </source>
</evidence>
<name>A0A8T0YYR1_9STRA</name>
<feature type="region of interest" description="Disordered" evidence="1">
    <location>
        <begin position="33"/>
        <end position="114"/>
    </location>
</feature>
<evidence type="ECO:0000256" key="1">
    <source>
        <dbReference type="SAM" id="MobiDB-lite"/>
    </source>
</evidence>
<reference evidence="2" key="1">
    <citation type="submission" date="2018-10" db="EMBL/GenBank/DDBJ databases">
        <title>Effector identification in a new, highly contiguous assembly of the strawberry crown rot pathogen Phytophthora cactorum.</title>
        <authorList>
            <person name="Armitage A.D."/>
            <person name="Nellist C.F."/>
            <person name="Bates H."/>
            <person name="Vickerstaff R.J."/>
            <person name="Harrison R.J."/>
        </authorList>
    </citation>
    <scope>NUCLEOTIDE SEQUENCE</scope>
    <source>
        <strain evidence="2">15-7</strain>
    </source>
</reference>
<feature type="compositionally biased region" description="Basic and acidic residues" evidence="1">
    <location>
        <begin position="91"/>
        <end position="114"/>
    </location>
</feature>
<organism evidence="2 3">
    <name type="scientific">Phytophthora cactorum</name>
    <dbReference type="NCBI Taxonomy" id="29920"/>
    <lineage>
        <taxon>Eukaryota</taxon>
        <taxon>Sar</taxon>
        <taxon>Stramenopiles</taxon>
        <taxon>Oomycota</taxon>
        <taxon>Peronosporomycetes</taxon>
        <taxon>Peronosporales</taxon>
        <taxon>Peronosporaceae</taxon>
        <taxon>Phytophthora</taxon>
    </lineage>
</organism>
<protein>
    <submittedName>
        <fullName evidence="2">Uncharacterized protein</fullName>
    </submittedName>
</protein>
<sequence>MNDLASVTQAMGTPKYKGMLQALTQFRDQAAQAIVPQLGPHRKVTSAPTPDTAETTAEPEEDRCGVPPRQTQRGDAGASPSPNFQFQPVTKPDEKTRKKHGSGESKSKRMSKLKKEANEKAYGMGGDAPKLSDITLLLQHPLSYGLCAPVFDKISIVTASDDLPRYNCVRHQHKQRLPRCIGQGDSGRVS</sequence>